<dbReference type="SUPFAM" id="SSF47781">
    <property type="entry name" value="RuvA domain 2-like"/>
    <property type="match status" value="1"/>
</dbReference>
<feature type="region of interest" description="Disordered" evidence="1">
    <location>
        <begin position="37"/>
        <end position="182"/>
    </location>
</feature>
<dbReference type="GO" id="GO:0015628">
    <property type="term" value="P:protein secretion by the type II secretion system"/>
    <property type="evidence" value="ECO:0007669"/>
    <property type="project" value="TreeGrafter"/>
</dbReference>
<evidence type="ECO:0000256" key="1">
    <source>
        <dbReference type="SAM" id="MobiDB-lite"/>
    </source>
</evidence>
<feature type="compositionally biased region" description="Basic and acidic residues" evidence="1">
    <location>
        <begin position="204"/>
        <end position="229"/>
    </location>
</feature>
<dbReference type="EMBL" id="FOGT01000015">
    <property type="protein sequence ID" value="SES30356.1"/>
    <property type="molecule type" value="Genomic_DNA"/>
</dbReference>
<evidence type="ECO:0000313" key="3">
    <source>
        <dbReference type="EMBL" id="SES30356.1"/>
    </source>
</evidence>
<sequence>MFKKLVVLALFMLALWKVVLPFMNRKAIDAELNDYKNEKDTGDHLSTGDHKGTGSLVNPPAEAHETPLDLAGKTKRKETAEATHLAETESSGADAPATKSPATKSPETKSSELRSKEAQTKDTNQPVQDTNASETLGAAPETNQSYQEAAPSDTPATQESEVQSADSSAPADPGKIDVNTAGPADLLTIPGVGADLSQKILNEREKNGPFNHTEDLLRVPGIGEKKLEQMKPSLLN</sequence>
<dbReference type="GO" id="GO:0015627">
    <property type="term" value="C:type II protein secretion system complex"/>
    <property type="evidence" value="ECO:0007669"/>
    <property type="project" value="TreeGrafter"/>
</dbReference>
<dbReference type="OrthoDB" id="9790239at2"/>
<reference evidence="4" key="1">
    <citation type="submission" date="2016-10" db="EMBL/GenBank/DDBJ databases">
        <authorList>
            <person name="Varghese N."/>
            <person name="Submissions S."/>
        </authorList>
    </citation>
    <scope>NUCLEOTIDE SEQUENCE [LARGE SCALE GENOMIC DNA]</scope>
    <source>
        <strain evidence="4">S9</strain>
    </source>
</reference>
<keyword evidence="4" id="KW-1185">Reference proteome</keyword>
<feature type="compositionally biased region" description="Basic and acidic residues" evidence="1">
    <location>
        <begin position="106"/>
        <end position="120"/>
    </location>
</feature>
<organism evidence="3 4">
    <name type="scientific">Salipaludibacillus aurantiacus</name>
    <dbReference type="NCBI Taxonomy" id="1601833"/>
    <lineage>
        <taxon>Bacteria</taxon>
        <taxon>Bacillati</taxon>
        <taxon>Bacillota</taxon>
        <taxon>Bacilli</taxon>
        <taxon>Bacillales</taxon>
        <taxon>Bacillaceae</taxon>
    </lineage>
</organism>
<feature type="compositionally biased region" description="Polar residues" evidence="1">
    <location>
        <begin position="121"/>
        <end position="134"/>
    </location>
</feature>
<feature type="compositionally biased region" description="Basic and acidic residues" evidence="1">
    <location>
        <begin position="37"/>
        <end position="52"/>
    </location>
</feature>
<dbReference type="SMART" id="SM00278">
    <property type="entry name" value="HhH1"/>
    <property type="match status" value="2"/>
</dbReference>
<name>A0A1H9W8R9_9BACI</name>
<protein>
    <submittedName>
        <fullName evidence="3">Competence protein ComEA helix-hairpin-helix repeat region</fullName>
    </submittedName>
</protein>
<feature type="compositionally biased region" description="Basic and acidic residues" evidence="1">
    <location>
        <begin position="77"/>
        <end position="87"/>
    </location>
</feature>
<feature type="domain" description="Helix-hairpin-helix DNA-binding motif class 1" evidence="2">
    <location>
        <begin position="184"/>
        <end position="203"/>
    </location>
</feature>
<dbReference type="InterPro" id="IPR051675">
    <property type="entry name" value="Endo/Exo/Phosphatase_dom_1"/>
</dbReference>
<dbReference type="GO" id="GO:0006281">
    <property type="term" value="P:DNA repair"/>
    <property type="evidence" value="ECO:0007669"/>
    <property type="project" value="InterPro"/>
</dbReference>
<proteinExistence type="predicted"/>
<dbReference type="Pfam" id="PF12836">
    <property type="entry name" value="HHH_3"/>
    <property type="match status" value="1"/>
</dbReference>
<dbReference type="Proteomes" id="UP000198571">
    <property type="component" value="Unassembled WGS sequence"/>
</dbReference>
<evidence type="ECO:0000313" key="4">
    <source>
        <dbReference type="Proteomes" id="UP000198571"/>
    </source>
</evidence>
<dbReference type="RefSeq" id="WP_093054380.1">
    <property type="nucleotide sequence ID" value="NZ_FOGT01000015.1"/>
</dbReference>
<dbReference type="GO" id="GO:0003677">
    <property type="term" value="F:DNA binding"/>
    <property type="evidence" value="ECO:0007669"/>
    <property type="project" value="InterPro"/>
</dbReference>
<feature type="compositionally biased region" description="Polar residues" evidence="1">
    <location>
        <begin position="154"/>
        <end position="167"/>
    </location>
</feature>
<dbReference type="InterPro" id="IPR003583">
    <property type="entry name" value="Hlx-hairpin-Hlx_DNA-bd_motif"/>
</dbReference>
<feature type="region of interest" description="Disordered" evidence="1">
    <location>
        <begin position="204"/>
        <end position="236"/>
    </location>
</feature>
<dbReference type="PANTHER" id="PTHR21180:SF32">
    <property type="entry name" value="ENDONUCLEASE_EXONUCLEASE_PHOSPHATASE FAMILY DOMAIN-CONTAINING PROTEIN 1"/>
    <property type="match status" value="1"/>
</dbReference>
<accession>A0A1H9W8R9</accession>
<dbReference type="InterPro" id="IPR010994">
    <property type="entry name" value="RuvA_2-like"/>
</dbReference>
<gene>
    <name evidence="3" type="ORF">SAMN05518684_11544</name>
</gene>
<dbReference type="AlphaFoldDB" id="A0A1H9W8R9"/>
<feature type="domain" description="Helix-hairpin-helix DNA-binding motif class 1" evidence="2">
    <location>
        <begin position="214"/>
        <end position="233"/>
    </location>
</feature>
<dbReference type="STRING" id="1601833.SAMN05518684_11544"/>
<dbReference type="Gene3D" id="1.10.150.320">
    <property type="entry name" value="Photosystem II 12 kDa extrinsic protein"/>
    <property type="match status" value="1"/>
</dbReference>
<evidence type="ECO:0000259" key="2">
    <source>
        <dbReference type="SMART" id="SM00278"/>
    </source>
</evidence>
<dbReference type="PANTHER" id="PTHR21180">
    <property type="entry name" value="ENDONUCLEASE/EXONUCLEASE/PHOSPHATASE FAMILY DOMAIN-CONTAINING PROTEIN 1"/>
    <property type="match status" value="1"/>
</dbReference>